<dbReference type="FunFam" id="2.20.100.10:FF:000019">
    <property type="entry name" value="Thrombospondin type 1 domain containing 7A"/>
    <property type="match status" value="1"/>
</dbReference>
<dbReference type="Proteomes" id="UP000694551">
    <property type="component" value="Unplaced"/>
</dbReference>
<feature type="region of interest" description="Disordered" evidence="15">
    <location>
        <begin position="298"/>
        <end position="321"/>
    </location>
</feature>
<feature type="compositionally biased region" description="Polar residues" evidence="15">
    <location>
        <begin position="298"/>
        <end position="312"/>
    </location>
</feature>
<evidence type="ECO:0000256" key="5">
    <source>
        <dbReference type="ARBA" id="ARBA00022692"/>
    </source>
</evidence>
<protein>
    <recommendedName>
        <fullName evidence="14">Thrombospondin type-1 domain-containing protein 7A</fullName>
    </recommendedName>
</protein>
<evidence type="ECO:0000256" key="15">
    <source>
        <dbReference type="SAM" id="MobiDB-lite"/>
    </source>
</evidence>
<evidence type="ECO:0000313" key="19">
    <source>
        <dbReference type="Ensembl" id="ENSSOCP00000019077.1"/>
    </source>
</evidence>
<evidence type="ECO:0000256" key="7">
    <source>
        <dbReference type="ARBA" id="ARBA00022737"/>
    </source>
</evidence>
<sequence length="1621" mass="179436">MCSRNKSDIAGFNFNLISLPEQLALQPLIVPRAANRNDFLAVHPQLLFNTWQGMVWLLLGVRTDPWQEYCMAFLNIPSFAGHWGRCVGDCGSGGVRSRTVWCTHVEGWTTYHANCDQKDKPESQRRCFKVCDWHLELFEWEVLGWERCGLVPFAGGEVGAGACVTAQHGLQHRSVRCLQKLNRTIVTNEICEYFTPQPPAEQACLVPCPRDCVVSEFSSWSECGTGCAKSLQHRTRAVIAPPLYGGAPCPNLTESRACGAPACPLGEEEHTYSLRVGSWGECQLPHPKDVDLAGRTMQDLSSDSGERSTSGLQGYKPHHRPRKVEIGYQTRQVRCVRSDGKNAALSLCMQDPVPLTFKSCVIAKDCETSEWSAWSACSRTCGWGDLAPGFRSRHRGVRSVAVGTGKPCPELEEREACSVGGKELLQPCPRYSEFAWRTSEWKACQVSLLLDQEDPRYQKHVDFCGGGIQTREVYCVQITVELGMHRLKEVTRPVDGKLCLGPAPSASQLCNVPCPAECVVSAWSVWGPCLHENCQDHHGGRGFRMRQRQVIVDPVGTLADCPHLIESIPCEDPVCYEWIVSERICVTDHGKCGPGNSILKAVCKNKKGEEVSHHLCSELPRPEVVACEIPCATDCVISEWSPWSPCSHSCSSKNAEGSQSRSRSILALPAEGGKACPPDRALQEHRACNDHPCVHFFWETSPWSPCSEDVLVTALNATINWSGEATCGVGIQTRKVFCMKSSSGQVTPKRCPESIRPETVRPCLLLCKKDCVVTPFSEWTHCPTACQSGKPLRRVKQSRYRIIIQDAAHGGQACPDTLYEERECEDIPVCPVYRWKTHRWSHCVLVPDSVRQGVPGHNEACGHGLQSRAVTCLSEYDDSADVGDCMRWAGSMPSLVQECLIPCKDDCTFSPWSKFTACSFDCESTRSRRRSLTGRSRKRDKCQNTEVYPQVETELCPCEVFTSQPHGNWSDCIIGGGTSELQLGMRSHRDAKECGEGVRLRAIACYDKTGRLVEPSRCSSLGYIEESCTVPCPFDCKLSDWSSWSPCSSSCGPGVKVRYRWLKEKPYNGGRPCPKLDLKNQVYEAVPCYSECNQYSWVVEPWSPCKINSEQNSLHCGEGIQTRKVRCVNTAEEHGGETVPNALCNQAEIPDMMQKCSLYCPSECAVSDWGQWSTCPQVGSPASLDPVLCVAGWSGCQLGANATCGRGERHRLLSCRRSDGATVSTQLCQRLRLEKPMQTRSRCVVACAVDCQLSAWSAWSQCSHTCGAGGQMVRGRSVVLRAAGEGRPCPEQLTQHRSCPVKPCYSWLLGPWSPCRLQGGQCGDGLQVRNLTCVVHDASDSATSKPVENALCGELPSKESVLQLPCSVPCPGDCHLTEWSEWSSCELTCINGRSFETTGRQSRSRAFIVQSPENQESCSGQAMETRPCSGGKCYDYLWKTSLWRDNVRTVWCQRSDGMNVTGGCALRTKPAEVRHCSPPCRKPFSYCTQRGVCGCERGYTEIMRSNGFLDYCMKVPGLEDKKADVKTIAGKNKPVNSKMHDIFKGWSIQPFNPDGKLKMWVYGVSAGGFLIIVFLIFTSYLMDCACQEDKWIQRWHNGSREIASLGVNCGFLDVRSSSGNP</sequence>
<evidence type="ECO:0000256" key="12">
    <source>
        <dbReference type="ARBA" id="ARBA00023180"/>
    </source>
</evidence>
<accession>A0A8D0FMJ4</accession>
<feature type="domain" description="Spondin-like TSP1" evidence="17">
    <location>
        <begin position="635"/>
        <end position="693"/>
    </location>
</feature>
<dbReference type="FunFam" id="2.20.100.10:FF:000015">
    <property type="entry name" value="Thrombospondin, type I, domain containing 7A"/>
    <property type="match status" value="1"/>
</dbReference>
<keyword evidence="8" id="KW-0221">Differentiation</keyword>
<feature type="domain" description="Spondin-like TSP1" evidence="17">
    <location>
        <begin position="212"/>
        <end position="263"/>
    </location>
</feature>
<dbReference type="InterPro" id="IPR044004">
    <property type="entry name" value="TSP1_spondin_dom"/>
</dbReference>
<evidence type="ECO:0000256" key="11">
    <source>
        <dbReference type="ARBA" id="ARBA00023157"/>
    </source>
</evidence>
<evidence type="ECO:0000313" key="20">
    <source>
        <dbReference type="Proteomes" id="UP000694551"/>
    </source>
</evidence>
<dbReference type="InterPro" id="IPR051418">
    <property type="entry name" value="Spondin/Thrombospondin_T1"/>
</dbReference>
<dbReference type="InterPro" id="IPR000884">
    <property type="entry name" value="TSP1_rpt"/>
</dbReference>
<dbReference type="Pfam" id="PF19028">
    <property type="entry name" value="TSP1_spondin"/>
    <property type="match status" value="6"/>
</dbReference>
<keyword evidence="11" id="KW-1015">Disulfide bond</keyword>
<dbReference type="Ensembl" id="ENSSOCT00000019558.1">
    <property type="protein sequence ID" value="ENSSOCP00000019077.1"/>
    <property type="gene ID" value="ENSSOCG00000014001.1"/>
</dbReference>
<evidence type="ECO:0000256" key="14">
    <source>
        <dbReference type="ARBA" id="ARBA00069078"/>
    </source>
</evidence>
<evidence type="ECO:0000256" key="10">
    <source>
        <dbReference type="ARBA" id="ARBA00023136"/>
    </source>
</evidence>
<reference evidence="19" key="1">
    <citation type="submission" date="2025-08" db="UniProtKB">
        <authorList>
            <consortium name="Ensembl"/>
        </authorList>
    </citation>
    <scope>IDENTIFICATION</scope>
</reference>
<feature type="domain" description="Spondin-like TSP1" evidence="17">
    <location>
        <begin position="366"/>
        <end position="418"/>
    </location>
</feature>
<dbReference type="FunFam" id="2.20.100.10:FF:000050">
    <property type="entry name" value="Thrombospondin type 1 domain containing 7B"/>
    <property type="match status" value="1"/>
</dbReference>
<evidence type="ECO:0000256" key="16">
    <source>
        <dbReference type="SAM" id="Phobius"/>
    </source>
</evidence>
<dbReference type="FunFam" id="2.20.100.10:FF:000031">
    <property type="entry name" value="Thrombospondin type 1 domain containing 7A"/>
    <property type="match status" value="1"/>
</dbReference>
<evidence type="ECO:0000256" key="8">
    <source>
        <dbReference type="ARBA" id="ARBA00022782"/>
    </source>
</evidence>
<dbReference type="Pfam" id="PF23308">
    <property type="entry name" value="TSP1_TSH7A-B_C"/>
    <property type="match status" value="1"/>
</dbReference>
<feature type="domain" description="Spondin-like TSP1" evidence="17">
    <location>
        <begin position="1251"/>
        <end position="1304"/>
    </location>
</feature>
<dbReference type="InterPro" id="IPR036383">
    <property type="entry name" value="TSP1_rpt_sf"/>
</dbReference>
<evidence type="ECO:0000256" key="9">
    <source>
        <dbReference type="ARBA" id="ARBA00022989"/>
    </source>
</evidence>
<keyword evidence="9 16" id="KW-1133">Transmembrane helix</keyword>
<evidence type="ECO:0000259" key="18">
    <source>
        <dbReference type="Pfam" id="PF23308"/>
    </source>
</evidence>
<reference evidence="19" key="2">
    <citation type="submission" date="2025-09" db="UniProtKB">
        <authorList>
            <consortium name="Ensembl"/>
        </authorList>
    </citation>
    <scope>IDENTIFICATION</scope>
</reference>
<dbReference type="FunFam" id="2.20.100.10:FF:000017">
    <property type="entry name" value="Thrombospondin type 1 domain containing 7A"/>
    <property type="match status" value="1"/>
</dbReference>
<keyword evidence="20" id="KW-1185">Reference proteome</keyword>
<comment type="subcellular location">
    <subcellularLocation>
        <location evidence="1">Cell membrane</location>
        <topology evidence="1">Single-pass type I membrane protein</topology>
    </subcellularLocation>
    <subcellularLocation>
        <location evidence="2">Cell projection</location>
    </subcellularLocation>
</comment>
<dbReference type="InterPro" id="IPR056991">
    <property type="entry name" value="TSP1_TSH7A-B_C"/>
</dbReference>
<evidence type="ECO:0000256" key="13">
    <source>
        <dbReference type="ARBA" id="ARBA00023273"/>
    </source>
</evidence>
<organism evidence="19 20">
    <name type="scientific">Strix occidentalis caurina</name>
    <name type="common">northern spotted owl</name>
    <dbReference type="NCBI Taxonomy" id="311401"/>
    <lineage>
        <taxon>Eukaryota</taxon>
        <taxon>Metazoa</taxon>
        <taxon>Chordata</taxon>
        <taxon>Craniata</taxon>
        <taxon>Vertebrata</taxon>
        <taxon>Euteleostomi</taxon>
        <taxon>Archelosauria</taxon>
        <taxon>Archosauria</taxon>
        <taxon>Dinosauria</taxon>
        <taxon>Saurischia</taxon>
        <taxon>Theropoda</taxon>
        <taxon>Coelurosauria</taxon>
        <taxon>Aves</taxon>
        <taxon>Neognathae</taxon>
        <taxon>Neoaves</taxon>
        <taxon>Telluraves</taxon>
        <taxon>Strigiformes</taxon>
        <taxon>Strigidae</taxon>
        <taxon>Strix</taxon>
    </lineage>
</organism>
<keyword evidence="3" id="KW-1003">Cell membrane</keyword>
<dbReference type="FunFam" id="2.20.100.10:FF:000014">
    <property type="entry name" value="Thrombospondin type 1 domain containing 7A"/>
    <property type="match status" value="1"/>
</dbReference>
<keyword evidence="6" id="KW-0732">Signal</keyword>
<evidence type="ECO:0000259" key="17">
    <source>
        <dbReference type="Pfam" id="PF19028"/>
    </source>
</evidence>
<dbReference type="PROSITE" id="PS50092">
    <property type="entry name" value="TSP1"/>
    <property type="match status" value="15"/>
</dbReference>
<dbReference type="Pfam" id="PF00090">
    <property type="entry name" value="TSP_1"/>
    <property type="match status" value="1"/>
</dbReference>
<feature type="domain" description="Thrombospondin type-1" evidence="18">
    <location>
        <begin position="1478"/>
        <end position="1517"/>
    </location>
</feature>
<evidence type="ECO:0000256" key="6">
    <source>
        <dbReference type="ARBA" id="ARBA00022729"/>
    </source>
</evidence>
<evidence type="ECO:0000256" key="3">
    <source>
        <dbReference type="ARBA" id="ARBA00022475"/>
    </source>
</evidence>
<dbReference type="Pfam" id="PF19030">
    <property type="entry name" value="TSP1_ADAMTS"/>
    <property type="match status" value="3"/>
</dbReference>
<keyword evidence="4" id="KW-0037">Angiogenesis</keyword>
<dbReference type="GO" id="GO:0005886">
    <property type="term" value="C:plasma membrane"/>
    <property type="evidence" value="ECO:0007669"/>
    <property type="project" value="UniProtKB-SubCell"/>
</dbReference>
<keyword evidence="12" id="KW-0325">Glycoprotein</keyword>
<dbReference type="Gene3D" id="2.20.100.10">
    <property type="entry name" value="Thrombospondin type-1 (TSP1) repeat"/>
    <property type="match status" value="9"/>
</dbReference>
<evidence type="ECO:0000256" key="4">
    <source>
        <dbReference type="ARBA" id="ARBA00022657"/>
    </source>
</evidence>
<feature type="transmembrane region" description="Helical" evidence="16">
    <location>
        <begin position="1559"/>
        <end position="1582"/>
    </location>
</feature>
<dbReference type="SUPFAM" id="SSF82895">
    <property type="entry name" value="TSP-1 type 1 repeat"/>
    <property type="match status" value="10"/>
</dbReference>
<keyword evidence="13" id="KW-0966">Cell projection</keyword>
<evidence type="ECO:0000256" key="2">
    <source>
        <dbReference type="ARBA" id="ARBA00004316"/>
    </source>
</evidence>
<evidence type="ECO:0000256" key="1">
    <source>
        <dbReference type="ARBA" id="ARBA00004251"/>
    </source>
</evidence>
<keyword evidence="10 16" id="KW-0472">Membrane</keyword>
<dbReference type="GO" id="GO:0030154">
    <property type="term" value="P:cell differentiation"/>
    <property type="evidence" value="ECO:0007669"/>
    <property type="project" value="UniProtKB-KW"/>
</dbReference>
<dbReference type="FunFam" id="2.20.100.10:FF:000020">
    <property type="entry name" value="Thrombospondin type 1 domain containing 7A"/>
    <property type="match status" value="1"/>
</dbReference>
<dbReference type="GO" id="GO:0042995">
    <property type="term" value="C:cell projection"/>
    <property type="evidence" value="ECO:0007669"/>
    <property type="project" value="UniProtKB-SubCell"/>
</dbReference>
<dbReference type="PANTHER" id="PTHR11311:SF7">
    <property type="entry name" value="THROMBOSPONDIN TYPE-1 DOMAIN-CONTAINING PROTEIN 7B"/>
    <property type="match status" value="1"/>
</dbReference>
<feature type="domain" description="Spondin-like TSP1" evidence="17">
    <location>
        <begin position="771"/>
        <end position="828"/>
    </location>
</feature>
<proteinExistence type="predicted"/>
<keyword evidence="5 16" id="KW-0812">Transmembrane</keyword>
<dbReference type="PANTHER" id="PTHR11311">
    <property type="entry name" value="SPONDIN"/>
    <property type="match status" value="1"/>
</dbReference>
<dbReference type="GO" id="GO:0030036">
    <property type="term" value="P:actin cytoskeleton organization"/>
    <property type="evidence" value="ECO:0007669"/>
    <property type="project" value="TreeGrafter"/>
</dbReference>
<dbReference type="SMART" id="SM00209">
    <property type="entry name" value="TSP1"/>
    <property type="match status" value="13"/>
</dbReference>
<feature type="domain" description="Spondin-like TSP1" evidence="17">
    <location>
        <begin position="1036"/>
        <end position="1081"/>
    </location>
</feature>
<name>A0A8D0FMJ4_STROC</name>
<dbReference type="FunFam" id="2.20.100.10:FF:000018">
    <property type="entry name" value="Thrombospondin type 1 domain containing 7A"/>
    <property type="match status" value="1"/>
</dbReference>
<dbReference type="GO" id="GO:0001525">
    <property type="term" value="P:angiogenesis"/>
    <property type="evidence" value="ECO:0007669"/>
    <property type="project" value="UniProtKB-KW"/>
</dbReference>
<keyword evidence="7" id="KW-0677">Repeat</keyword>